<gene>
    <name evidence="1" type="ORF">H9741_00780</name>
</gene>
<evidence type="ECO:0000313" key="2">
    <source>
        <dbReference type="Proteomes" id="UP000824204"/>
    </source>
</evidence>
<name>A0A9D1V6P3_9FIRM</name>
<proteinExistence type="predicted"/>
<sequence>MMALLLALLLSGCGEKSAPVPVPAPEGDYFVQLAQESVDLLAGQEDAYRKTLASMQVFIII</sequence>
<comment type="caution">
    <text evidence="1">The sequence shown here is derived from an EMBL/GenBank/DDBJ whole genome shotgun (WGS) entry which is preliminary data.</text>
</comment>
<dbReference type="Proteomes" id="UP000824204">
    <property type="component" value="Unassembled WGS sequence"/>
</dbReference>
<protein>
    <submittedName>
        <fullName evidence="1">Uncharacterized protein</fullName>
    </submittedName>
</protein>
<evidence type="ECO:0000313" key="1">
    <source>
        <dbReference type="EMBL" id="HIX06991.1"/>
    </source>
</evidence>
<accession>A0A9D1V6P3</accession>
<dbReference type="AlphaFoldDB" id="A0A9D1V6P3"/>
<reference evidence="1" key="1">
    <citation type="journal article" date="2021" name="PeerJ">
        <title>Extensive microbial diversity within the chicken gut microbiome revealed by metagenomics and culture.</title>
        <authorList>
            <person name="Gilroy R."/>
            <person name="Ravi A."/>
            <person name="Getino M."/>
            <person name="Pursley I."/>
            <person name="Horton D.L."/>
            <person name="Alikhan N.F."/>
            <person name="Baker D."/>
            <person name="Gharbi K."/>
            <person name="Hall N."/>
            <person name="Watson M."/>
            <person name="Adriaenssens E.M."/>
            <person name="Foster-Nyarko E."/>
            <person name="Jarju S."/>
            <person name="Secka A."/>
            <person name="Antonio M."/>
            <person name="Oren A."/>
            <person name="Chaudhuri R.R."/>
            <person name="La Ragione R."/>
            <person name="Hildebrand F."/>
            <person name="Pallen M.J."/>
        </authorList>
    </citation>
    <scope>NUCLEOTIDE SEQUENCE</scope>
    <source>
        <strain evidence="1">811</strain>
    </source>
</reference>
<organism evidence="1 2">
    <name type="scientific">Candidatus Borkfalkia faecipullorum</name>
    <dbReference type="NCBI Taxonomy" id="2838510"/>
    <lineage>
        <taxon>Bacteria</taxon>
        <taxon>Bacillati</taxon>
        <taxon>Bacillota</taxon>
        <taxon>Clostridia</taxon>
        <taxon>Christensenellales</taxon>
        <taxon>Christensenellaceae</taxon>
        <taxon>Candidatus Borkfalkia</taxon>
    </lineage>
</organism>
<dbReference type="EMBL" id="DXFX01000009">
    <property type="protein sequence ID" value="HIX06991.1"/>
    <property type="molecule type" value="Genomic_DNA"/>
</dbReference>
<reference evidence="1" key="2">
    <citation type="submission" date="2021-04" db="EMBL/GenBank/DDBJ databases">
        <authorList>
            <person name="Gilroy R."/>
        </authorList>
    </citation>
    <scope>NUCLEOTIDE SEQUENCE</scope>
    <source>
        <strain evidence="1">811</strain>
    </source>
</reference>